<dbReference type="GO" id="GO:0001819">
    <property type="term" value="P:positive regulation of cytokine production"/>
    <property type="evidence" value="ECO:0007669"/>
    <property type="project" value="Ensembl"/>
</dbReference>
<dbReference type="GO" id="GO:0009617">
    <property type="term" value="P:response to bacterium"/>
    <property type="evidence" value="ECO:0007669"/>
    <property type="project" value="Ensembl"/>
</dbReference>
<dbReference type="GO" id="GO:0031528">
    <property type="term" value="C:microvillus membrane"/>
    <property type="evidence" value="ECO:0007669"/>
    <property type="project" value="Ensembl"/>
</dbReference>
<dbReference type="Gene3D" id="2.60.40.10">
    <property type="entry name" value="Immunoglobulins"/>
    <property type="match status" value="4"/>
</dbReference>
<dbReference type="GO" id="GO:0016324">
    <property type="term" value="C:apical plasma membrane"/>
    <property type="evidence" value="ECO:0007669"/>
    <property type="project" value="Ensembl"/>
</dbReference>
<protein>
    <submittedName>
        <fullName evidence="10">CEA cell adhesion molecule 20</fullName>
    </submittedName>
</protein>
<evidence type="ECO:0000256" key="1">
    <source>
        <dbReference type="ARBA" id="ARBA00022729"/>
    </source>
</evidence>
<dbReference type="CDD" id="cd12841">
    <property type="entry name" value="TM_EphA1"/>
    <property type="match status" value="1"/>
</dbReference>
<dbReference type="CDD" id="cd00096">
    <property type="entry name" value="Ig"/>
    <property type="match status" value="1"/>
</dbReference>
<feature type="region of interest" description="Disordered" evidence="6">
    <location>
        <begin position="458"/>
        <end position="565"/>
    </location>
</feature>
<dbReference type="PROSITE" id="PS50835">
    <property type="entry name" value="IG_LIKE"/>
    <property type="match status" value="4"/>
</dbReference>
<dbReference type="SMART" id="SM00409">
    <property type="entry name" value="IG"/>
    <property type="match status" value="4"/>
</dbReference>
<keyword evidence="3" id="KW-0325">Glycoprotein</keyword>
<keyword evidence="1 8" id="KW-0732">Signal</keyword>
<dbReference type="InterPro" id="IPR007110">
    <property type="entry name" value="Ig-like_dom"/>
</dbReference>
<comment type="similarity">
    <text evidence="5">Belongs to the immunoglobulin superfamily. CEA family.</text>
</comment>
<dbReference type="GO" id="GO:0009986">
    <property type="term" value="C:cell surface"/>
    <property type="evidence" value="ECO:0007669"/>
    <property type="project" value="TreeGrafter"/>
</dbReference>
<dbReference type="GO" id="GO:0007157">
    <property type="term" value="P:heterophilic cell-cell adhesion via plasma membrane cell adhesion molecules"/>
    <property type="evidence" value="ECO:0007669"/>
    <property type="project" value="TreeGrafter"/>
</dbReference>
<dbReference type="Proteomes" id="UP000694407">
    <property type="component" value="Unplaced"/>
</dbReference>
<keyword evidence="7" id="KW-0812">Transmembrane</keyword>
<evidence type="ECO:0000313" key="11">
    <source>
        <dbReference type="Proteomes" id="UP000694407"/>
    </source>
</evidence>
<evidence type="ECO:0000259" key="9">
    <source>
        <dbReference type="PROSITE" id="PS50835"/>
    </source>
</evidence>
<dbReference type="InterPro" id="IPR013783">
    <property type="entry name" value="Ig-like_fold"/>
</dbReference>
<feature type="region of interest" description="Disordered" evidence="6">
    <location>
        <begin position="39"/>
        <end position="58"/>
    </location>
</feature>
<gene>
    <name evidence="10" type="primary">CEACAM20</name>
</gene>
<accession>A0A8C6EV23</accession>
<evidence type="ECO:0000256" key="8">
    <source>
        <dbReference type="SAM" id="SignalP"/>
    </source>
</evidence>
<evidence type="ECO:0000256" key="3">
    <source>
        <dbReference type="ARBA" id="ARBA00023180"/>
    </source>
</evidence>
<dbReference type="SUPFAM" id="SSF48726">
    <property type="entry name" value="Immunoglobulin"/>
    <property type="match status" value="4"/>
</dbReference>
<reference evidence="10" key="1">
    <citation type="submission" date="2025-08" db="UniProtKB">
        <authorList>
            <consortium name="Ensembl"/>
        </authorList>
    </citation>
    <scope>IDENTIFICATION</scope>
</reference>
<keyword evidence="7" id="KW-1133">Transmembrane helix</keyword>
<evidence type="ECO:0000256" key="2">
    <source>
        <dbReference type="ARBA" id="ARBA00023157"/>
    </source>
</evidence>
<dbReference type="InterPro" id="IPR003598">
    <property type="entry name" value="Ig_sub2"/>
</dbReference>
<keyword evidence="11" id="KW-1185">Reference proteome</keyword>
<evidence type="ECO:0000256" key="4">
    <source>
        <dbReference type="ARBA" id="ARBA00023319"/>
    </source>
</evidence>
<dbReference type="InterPro" id="IPR036179">
    <property type="entry name" value="Ig-like_dom_sf"/>
</dbReference>
<dbReference type="InterPro" id="IPR052598">
    <property type="entry name" value="IgSF_CEA-related"/>
</dbReference>
<dbReference type="GeneTree" id="ENSGT01100000263479"/>
<feature type="signal peptide" evidence="8">
    <location>
        <begin position="1"/>
        <end position="30"/>
    </location>
</feature>
<dbReference type="Ensembl" id="ENSMMMT00000020553.1">
    <property type="protein sequence ID" value="ENSMMMP00000018078.1"/>
    <property type="gene ID" value="ENSMMMG00000016034.1"/>
</dbReference>
<dbReference type="PANTHER" id="PTHR44337">
    <property type="entry name" value="CARCINOEMBRYONIC ANTIGEN-RELATED CELL ADHESION MOLECULE 8"/>
    <property type="match status" value="1"/>
</dbReference>
<feature type="domain" description="Ig-like" evidence="9">
    <location>
        <begin position="340"/>
        <end position="415"/>
    </location>
</feature>
<evidence type="ECO:0000313" key="10">
    <source>
        <dbReference type="Ensembl" id="ENSMMMP00000018078.1"/>
    </source>
</evidence>
<evidence type="ECO:0000256" key="6">
    <source>
        <dbReference type="SAM" id="MobiDB-lite"/>
    </source>
</evidence>
<evidence type="ECO:0000256" key="5">
    <source>
        <dbReference type="ARBA" id="ARBA00038222"/>
    </source>
</evidence>
<feature type="domain" description="Ig-like" evidence="9">
    <location>
        <begin position="142"/>
        <end position="223"/>
    </location>
</feature>
<keyword evidence="2" id="KW-1015">Disulfide bond</keyword>
<dbReference type="InterPro" id="IPR003599">
    <property type="entry name" value="Ig_sub"/>
</dbReference>
<feature type="domain" description="Ig-like" evidence="9">
    <location>
        <begin position="239"/>
        <end position="324"/>
    </location>
</feature>
<dbReference type="AlphaFoldDB" id="A0A8C6EV23"/>
<keyword evidence="7" id="KW-0472">Membrane</keyword>
<sequence length="576" mass="62895">MGPADSRSHPWRGILLSASLLTAWSPPAAAQLTPSAILPDTTSSEQESPDKPTISVTQSTATEYKDRVTFYCDTTELHVTIRWVFQNQSLVLNERMQLSADGKTITILTVQREDSGTYQCEAWDALEFQSSDAIFLEVNYGPDLIEIKLDSGVPSGEAVEVLEGSTVNFQAEAQSHPDPTYSWIFPNNSILSSTTGTLTIDAVSREHEGMFRCLVYNSATLLTRLGALRVHVLENLTKPQVEAPSLDLVETVGPVNLTCQTAHQRVAVQWFVNDQPLLPSEHLALSDDNMTLVIHSPRRDDTGPYACEIWHWGSRARSDPLTLTINYGPDRVEITSGSPPAVVGTVQGKLNSSLTLQCRAASQPEAEYRWVLEHHSGVYTGEQLVIRALTREHEGICSCTASNSLTGLARSASVLIQVDPESSLSAGAIAGIVIGILVAIALVIGLGYFFYSRKARWPSKGSADGPSPEATPPTSAREQATRPSFDKPRPVYDNIPEPQGQIGAKKRRPSGLPEQFYEKEPPSATPRDQSPSPRKPPPKLPMHALVPPLPSEDTDDSYETLVNPEPDIYCRINPSV</sequence>
<keyword evidence="4" id="KW-0393">Immunoglobulin domain</keyword>
<name>A0A8C6EV23_MARMA</name>
<organism evidence="10 11">
    <name type="scientific">Marmota marmota marmota</name>
    <name type="common">Alpine marmot</name>
    <dbReference type="NCBI Taxonomy" id="9994"/>
    <lineage>
        <taxon>Eukaryota</taxon>
        <taxon>Metazoa</taxon>
        <taxon>Chordata</taxon>
        <taxon>Craniata</taxon>
        <taxon>Vertebrata</taxon>
        <taxon>Euteleostomi</taxon>
        <taxon>Mammalia</taxon>
        <taxon>Eutheria</taxon>
        <taxon>Euarchontoglires</taxon>
        <taxon>Glires</taxon>
        <taxon>Rodentia</taxon>
        <taxon>Sciuromorpha</taxon>
        <taxon>Sciuridae</taxon>
        <taxon>Xerinae</taxon>
        <taxon>Marmotini</taxon>
        <taxon>Marmota</taxon>
    </lineage>
</organism>
<reference evidence="10" key="2">
    <citation type="submission" date="2025-09" db="UniProtKB">
        <authorList>
            <consortium name="Ensembl"/>
        </authorList>
    </citation>
    <scope>IDENTIFICATION</scope>
</reference>
<feature type="compositionally biased region" description="Polar residues" evidence="6">
    <location>
        <begin position="472"/>
        <end position="482"/>
    </location>
</feature>
<evidence type="ECO:0000256" key="7">
    <source>
        <dbReference type="SAM" id="Phobius"/>
    </source>
</evidence>
<dbReference type="FunFam" id="2.60.40.10:FF:000244">
    <property type="entry name" value="carcinoembryonic antigen-related cell adhesion molecule 16"/>
    <property type="match status" value="2"/>
</dbReference>
<dbReference type="SMART" id="SM00408">
    <property type="entry name" value="IGc2"/>
    <property type="match status" value="4"/>
</dbReference>
<dbReference type="PANTHER" id="PTHR44337:SF20">
    <property type="entry name" value="CARCINOEMBRYONIC ANTIGEN-RELATED CELL ADHESION MOLECULE 5-RELATED"/>
    <property type="match status" value="1"/>
</dbReference>
<proteinExistence type="inferred from homology"/>
<feature type="transmembrane region" description="Helical" evidence="7">
    <location>
        <begin position="426"/>
        <end position="451"/>
    </location>
</feature>
<feature type="domain" description="Ig-like" evidence="9">
    <location>
        <begin position="52"/>
        <end position="122"/>
    </location>
</feature>
<feature type="chain" id="PRO_5034056872" evidence="8">
    <location>
        <begin position="31"/>
        <end position="576"/>
    </location>
</feature>
<dbReference type="Pfam" id="PF13927">
    <property type="entry name" value="Ig_3"/>
    <property type="match status" value="3"/>
</dbReference>